<reference evidence="2" key="1">
    <citation type="submission" date="2020-06" db="EMBL/GenBank/DDBJ databases">
        <title>WGS assembly of Ceratodon purpureus strain R40.</title>
        <authorList>
            <person name="Carey S.B."/>
            <person name="Jenkins J."/>
            <person name="Shu S."/>
            <person name="Lovell J.T."/>
            <person name="Sreedasyam A."/>
            <person name="Maumus F."/>
            <person name="Tiley G.P."/>
            <person name="Fernandez-Pozo N."/>
            <person name="Barry K."/>
            <person name="Chen C."/>
            <person name="Wang M."/>
            <person name="Lipzen A."/>
            <person name="Daum C."/>
            <person name="Saski C.A."/>
            <person name="Payton A.C."/>
            <person name="Mcbreen J.C."/>
            <person name="Conrad R.E."/>
            <person name="Kollar L.M."/>
            <person name="Olsson S."/>
            <person name="Huttunen S."/>
            <person name="Landis J.B."/>
            <person name="Wickett N.J."/>
            <person name="Johnson M.G."/>
            <person name="Rensing S.A."/>
            <person name="Grimwood J."/>
            <person name="Schmutz J."/>
            <person name="Mcdaniel S.F."/>
        </authorList>
    </citation>
    <scope>NUCLEOTIDE SEQUENCE</scope>
    <source>
        <strain evidence="2">R40</strain>
    </source>
</reference>
<sequence length="105" mass="12590">MGRVPYWSFLLQFRSLFLELVLNRSHCTDSLLEPWNMKDSLYPFCLMCLAWSFFVYYTFFHLFTRCGWANSKVCRTRSHSNLKLILDVTSNRVYLLSCVNEIVWV</sequence>
<evidence type="ECO:0000313" key="3">
    <source>
        <dbReference type="Proteomes" id="UP000822688"/>
    </source>
</evidence>
<dbReference type="Proteomes" id="UP000822688">
    <property type="component" value="Chromosome 8"/>
</dbReference>
<dbReference type="AlphaFoldDB" id="A0A8T0GWR8"/>
<comment type="caution">
    <text evidence="2">The sequence shown here is derived from an EMBL/GenBank/DDBJ whole genome shotgun (WGS) entry which is preliminary data.</text>
</comment>
<keyword evidence="1" id="KW-0812">Transmembrane</keyword>
<proteinExistence type="predicted"/>
<evidence type="ECO:0000256" key="1">
    <source>
        <dbReference type="SAM" id="Phobius"/>
    </source>
</evidence>
<keyword evidence="1" id="KW-0472">Membrane</keyword>
<dbReference type="EMBL" id="CM026429">
    <property type="protein sequence ID" value="KAG0564126.1"/>
    <property type="molecule type" value="Genomic_DNA"/>
</dbReference>
<keyword evidence="3" id="KW-1185">Reference proteome</keyword>
<organism evidence="2 3">
    <name type="scientific">Ceratodon purpureus</name>
    <name type="common">Fire moss</name>
    <name type="synonym">Dicranum purpureum</name>
    <dbReference type="NCBI Taxonomy" id="3225"/>
    <lineage>
        <taxon>Eukaryota</taxon>
        <taxon>Viridiplantae</taxon>
        <taxon>Streptophyta</taxon>
        <taxon>Embryophyta</taxon>
        <taxon>Bryophyta</taxon>
        <taxon>Bryophytina</taxon>
        <taxon>Bryopsida</taxon>
        <taxon>Dicranidae</taxon>
        <taxon>Pseudoditrichales</taxon>
        <taxon>Ditrichaceae</taxon>
        <taxon>Ceratodon</taxon>
    </lineage>
</organism>
<gene>
    <name evidence="2" type="ORF">KC19_8G085200</name>
</gene>
<evidence type="ECO:0000313" key="2">
    <source>
        <dbReference type="EMBL" id="KAG0564126.1"/>
    </source>
</evidence>
<name>A0A8T0GWR8_CERPU</name>
<protein>
    <submittedName>
        <fullName evidence="2">Uncharacterized protein</fullName>
    </submittedName>
</protein>
<accession>A0A8T0GWR8</accession>
<keyword evidence="1" id="KW-1133">Transmembrane helix</keyword>
<feature type="transmembrane region" description="Helical" evidence="1">
    <location>
        <begin position="41"/>
        <end position="63"/>
    </location>
</feature>